<dbReference type="RefSeq" id="WP_128384048.1">
    <property type="nucleotide sequence ID" value="NZ_CP035033.1"/>
</dbReference>
<gene>
    <name evidence="2" type="ORF">EPV75_00125</name>
</gene>
<dbReference type="SUPFAM" id="SSF52218">
    <property type="entry name" value="Flavoproteins"/>
    <property type="match status" value="1"/>
</dbReference>
<dbReference type="Proteomes" id="UP000285478">
    <property type="component" value="Chromosome"/>
</dbReference>
<protein>
    <submittedName>
        <fullName evidence="2">Dialkylresorcinol condensing enzyme</fullName>
    </submittedName>
</protein>
<dbReference type="Gene3D" id="3.40.50.360">
    <property type="match status" value="1"/>
</dbReference>
<organism evidence="2 3">
    <name type="scientific">Hydrogenovibrio thermophilus</name>
    <dbReference type="NCBI Taxonomy" id="265883"/>
    <lineage>
        <taxon>Bacteria</taxon>
        <taxon>Pseudomonadati</taxon>
        <taxon>Pseudomonadota</taxon>
        <taxon>Gammaproteobacteria</taxon>
        <taxon>Thiotrichales</taxon>
        <taxon>Piscirickettsiaceae</taxon>
        <taxon>Hydrogenovibrio</taxon>
    </lineage>
</organism>
<feature type="transmembrane region" description="Helical" evidence="1">
    <location>
        <begin position="258"/>
        <end position="279"/>
    </location>
</feature>
<keyword evidence="1" id="KW-0472">Membrane</keyword>
<name>A0A451G409_9GAMM</name>
<dbReference type="InterPro" id="IPR029039">
    <property type="entry name" value="Flavoprotein-like_sf"/>
</dbReference>
<dbReference type="AlphaFoldDB" id="A0A451G409"/>
<keyword evidence="1" id="KW-1133">Transmembrane helix</keyword>
<evidence type="ECO:0000313" key="3">
    <source>
        <dbReference type="Proteomes" id="UP000285478"/>
    </source>
</evidence>
<keyword evidence="3" id="KW-1185">Reference proteome</keyword>
<dbReference type="KEGG" id="htr:EPV75_00125"/>
<proteinExistence type="predicted"/>
<sequence>MPKKILILGYSQTGQLNAVLDAIEQPLSDSNAVTVSRRTLTPKQPYPFPWSFFRFFDIFPECVYLDAPDNQPLDLDEHYDLVILGYQPWFLSPSLPTTAFLKSEQGKAILKDTPVITVIGCRNMWGQAQLKVKALLEAANAKLIDNVVLTDQGSSLATFITTPVWLLTGRKSGVLNLPDAGIAPDEIRQACRFGYAIRQTLENQDVITDAPMLTGLEAVKADASLLQSEKIGARSFHIWGKLLRAVGPGGSWQRKPVLVIYILFLVLMIITVVPLTMLLRKLFKPLLKNRLDRLEADFETPSGSGSERLKDFPCP</sequence>
<accession>A0A451G409</accession>
<dbReference type="EMBL" id="CP035033">
    <property type="protein sequence ID" value="QAB14189.1"/>
    <property type="molecule type" value="Genomic_DNA"/>
</dbReference>
<reference evidence="2 3" key="1">
    <citation type="journal article" date="2018" name="Environ. Microbiol.">
        <title>Genomes of ubiquitous marine and hypersaline Hydrogenovibrio, Thiomicrorhabdus and Thiomicrospira spp. encode a diversity of mechanisms to sustain chemolithoautotrophy in heterogeneous environments.</title>
        <authorList>
            <person name="Scott K.M."/>
            <person name="Williams J."/>
            <person name="Porter C.M.B."/>
            <person name="Russel S."/>
            <person name="Harmer T.L."/>
            <person name="Paul J.H."/>
            <person name="Antonen K.M."/>
            <person name="Bridges M.K."/>
            <person name="Camper G.J."/>
            <person name="Campla C.K."/>
            <person name="Casella L.G."/>
            <person name="Chase E."/>
            <person name="Conrad J.W."/>
            <person name="Cruz M.C."/>
            <person name="Dunlap D.S."/>
            <person name="Duran L."/>
            <person name="Fahsbender E.M."/>
            <person name="Goldsmith D.B."/>
            <person name="Keeley R.F."/>
            <person name="Kondoff M.R."/>
            <person name="Kussy B.I."/>
            <person name="Lane M.K."/>
            <person name="Lawler S."/>
            <person name="Leigh B.A."/>
            <person name="Lewis C."/>
            <person name="Lostal L.M."/>
            <person name="Marking D."/>
            <person name="Mancera P.A."/>
            <person name="McClenthan E.C."/>
            <person name="McIntyre E.A."/>
            <person name="Mine J.A."/>
            <person name="Modi S."/>
            <person name="Moore B.D."/>
            <person name="Morgan W.A."/>
            <person name="Nelson K.M."/>
            <person name="Nguyen K.N."/>
            <person name="Ogburn N."/>
            <person name="Parrino D.G."/>
            <person name="Pedapudi A.D."/>
            <person name="Pelham R.P."/>
            <person name="Preece A.M."/>
            <person name="Rampersad E.A."/>
            <person name="Richardson J.C."/>
            <person name="Rodgers C.M."/>
            <person name="Schaffer B.L."/>
            <person name="Sheridan N.E."/>
            <person name="Solone M.R."/>
            <person name="Staley Z.R."/>
            <person name="Tabuchi M."/>
            <person name="Waide R.J."/>
            <person name="Wanjugi P.W."/>
            <person name="Young S."/>
            <person name="Clum A."/>
            <person name="Daum C."/>
            <person name="Huntemann M."/>
            <person name="Ivanova N."/>
            <person name="Kyrpides N."/>
            <person name="Mikhailova N."/>
            <person name="Palaniappan K."/>
            <person name="Pillay M."/>
            <person name="Reddy T.B.K."/>
            <person name="Shapiro N."/>
            <person name="Stamatis D."/>
            <person name="Varghese N."/>
            <person name="Woyke T."/>
            <person name="Boden R."/>
            <person name="Freyermuth S.K."/>
            <person name="Kerfeld C.A."/>
        </authorList>
    </citation>
    <scope>NUCLEOTIDE SEQUENCE [LARGE SCALE GENOMIC DNA]</scope>
    <source>
        <strain evidence="2 3">JR-2</strain>
    </source>
</reference>
<evidence type="ECO:0000313" key="2">
    <source>
        <dbReference type="EMBL" id="QAB14189.1"/>
    </source>
</evidence>
<keyword evidence="1" id="KW-0812">Transmembrane</keyword>
<evidence type="ECO:0000256" key="1">
    <source>
        <dbReference type="SAM" id="Phobius"/>
    </source>
</evidence>